<evidence type="ECO:0000256" key="4">
    <source>
        <dbReference type="ARBA" id="ARBA00023239"/>
    </source>
</evidence>
<dbReference type="Pfam" id="PF01081">
    <property type="entry name" value="Aldolase"/>
    <property type="match status" value="1"/>
</dbReference>
<evidence type="ECO:0000256" key="1">
    <source>
        <dbReference type="ARBA" id="ARBA00004761"/>
    </source>
</evidence>
<comment type="pathway">
    <text evidence="1">Carbohydrate acid metabolism.</text>
</comment>
<dbReference type="Gene3D" id="3.20.20.70">
    <property type="entry name" value="Aldolase class I"/>
    <property type="match status" value="1"/>
</dbReference>
<evidence type="ECO:0000256" key="5">
    <source>
        <dbReference type="ARBA" id="ARBA00023277"/>
    </source>
</evidence>
<proteinExistence type="inferred from homology"/>
<evidence type="ECO:0000313" key="6">
    <source>
        <dbReference type="EMBL" id="TVZ68960.1"/>
    </source>
</evidence>
<name>A0A542D8L9_SERFO</name>
<dbReference type="CDD" id="cd00452">
    <property type="entry name" value="KDPG_aldolase"/>
    <property type="match status" value="1"/>
</dbReference>
<sequence>MQPCKMPLVAILRGITPQEVVAHTEILVAVGFEMIEVPTNSPGWLESVQLLQQHYGQRVQVGAGTVVDEGKLDALIASQAALMVTPNTDPALIGRAKAAGLTTCIGAMTPTEVFTALAAGADVVKIFPAGSLGVDYIKALIGVLPPQTPLYAVGGVTPDNLAAFVAAGCTGAGLGSELYRAGQTPQQTRQKALGFIEAWQRIVG</sequence>
<dbReference type="PANTHER" id="PTHR30246">
    <property type="entry name" value="2-KETO-3-DEOXY-6-PHOSPHOGLUCONATE ALDOLASE"/>
    <property type="match status" value="1"/>
</dbReference>
<protein>
    <submittedName>
        <fullName evidence="6">2-keto-3-deoxy-phosphogalactonate aldolase</fullName>
    </submittedName>
</protein>
<keyword evidence="5" id="KW-0119">Carbohydrate metabolism</keyword>
<dbReference type="PANTHER" id="PTHR30246:SF1">
    <property type="entry name" value="2-DEHYDRO-3-DEOXY-6-PHOSPHOGALACTONATE ALDOLASE-RELATED"/>
    <property type="match status" value="1"/>
</dbReference>
<dbReference type="EMBL" id="VISQ01000001">
    <property type="protein sequence ID" value="TVZ68960.1"/>
    <property type="molecule type" value="Genomic_DNA"/>
</dbReference>
<reference evidence="6" key="2">
    <citation type="submission" date="2019-08" db="EMBL/GenBank/DDBJ databases">
        <title>Investigation of anaerobic lignin degradation for improved lignocellulosic biofuels.</title>
        <authorList>
            <person name="Deangelis K.PhD."/>
        </authorList>
    </citation>
    <scope>NUCLEOTIDE SEQUENCE [LARGE SCALE GENOMIC DNA]</scope>
    <source>
        <strain evidence="6">128R</strain>
    </source>
</reference>
<evidence type="ECO:0000256" key="3">
    <source>
        <dbReference type="ARBA" id="ARBA00011233"/>
    </source>
</evidence>
<dbReference type="InterPro" id="IPR000887">
    <property type="entry name" value="Aldlse_KDPG_KHG"/>
</dbReference>
<organism evidence="6">
    <name type="scientific">Serratia fonticola</name>
    <dbReference type="NCBI Taxonomy" id="47917"/>
    <lineage>
        <taxon>Bacteria</taxon>
        <taxon>Pseudomonadati</taxon>
        <taxon>Pseudomonadota</taxon>
        <taxon>Gammaproteobacteria</taxon>
        <taxon>Enterobacterales</taxon>
        <taxon>Yersiniaceae</taxon>
        <taxon>Serratia</taxon>
    </lineage>
</organism>
<dbReference type="SUPFAM" id="SSF51569">
    <property type="entry name" value="Aldolase"/>
    <property type="match status" value="1"/>
</dbReference>
<evidence type="ECO:0000256" key="2">
    <source>
        <dbReference type="ARBA" id="ARBA00006906"/>
    </source>
</evidence>
<comment type="caution">
    <text evidence="6">The sequence shown here is derived from an EMBL/GenBank/DDBJ whole genome shotgun (WGS) entry which is preliminary data.</text>
</comment>
<keyword evidence="4" id="KW-0456">Lyase</keyword>
<dbReference type="InterPro" id="IPR013785">
    <property type="entry name" value="Aldolase_TIM"/>
</dbReference>
<dbReference type="GO" id="GO:0016829">
    <property type="term" value="F:lyase activity"/>
    <property type="evidence" value="ECO:0007669"/>
    <property type="project" value="UniProtKB-KW"/>
</dbReference>
<comment type="subunit">
    <text evidence="3">Homotrimer.</text>
</comment>
<dbReference type="OrthoDB" id="8590323at2"/>
<accession>A0A542D8L9</accession>
<reference evidence="6" key="1">
    <citation type="submission" date="2019-06" db="EMBL/GenBank/DDBJ databases">
        <authorList>
            <person name="Deangelis K."/>
            <person name="Huntemann M."/>
            <person name="Clum A."/>
            <person name="Pillay M."/>
            <person name="Palaniappan K."/>
            <person name="Varghese N."/>
            <person name="Mikhailova N."/>
            <person name="Stamatis D."/>
            <person name="Reddy T."/>
            <person name="Daum C."/>
            <person name="Shapiro N."/>
            <person name="Ivanova N."/>
            <person name="Kyrpides N."/>
            <person name="Woyke T."/>
        </authorList>
    </citation>
    <scope>NUCLEOTIDE SEQUENCE [LARGE SCALE GENOMIC DNA]</scope>
    <source>
        <strain evidence="6">128R</strain>
    </source>
</reference>
<dbReference type="NCBIfam" id="NF006600">
    <property type="entry name" value="PRK09140.1"/>
    <property type="match status" value="1"/>
</dbReference>
<gene>
    <name evidence="6" type="ORF">FHU10_1423</name>
</gene>
<dbReference type="AlphaFoldDB" id="A0A542D8L9"/>
<comment type="similarity">
    <text evidence="2">Belongs to the KHG/KDPG aldolase family.</text>
</comment>